<dbReference type="InterPro" id="IPR044780">
    <property type="entry name" value="Heh2/Src1"/>
</dbReference>
<gene>
    <name evidence="7" type="ORF">AM588_10006227</name>
</gene>
<dbReference type="Proteomes" id="UP000054636">
    <property type="component" value="Unassembled WGS sequence"/>
</dbReference>
<dbReference type="GO" id="GO:0005637">
    <property type="term" value="C:nuclear inner membrane"/>
    <property type="evidence" value="ECO:0007669"/>
    <property type="project" value="UniProtKB-SubCell"/>
</dbReference>
<keyword evidence="5" id="KW-0539">Nucleus</keyword>
<dbReference type="Gene3D" id="1.10.10.1180">
    <property type="entry name" value="MAN1, winged-helix domain"/>
    <property type="match status" value="1"/>
</dbReference>
<keyword evidence="4 6" id="KW-0472">Membrane</keyword>
<dbReference type="PANTHER" id="PTHR47808">
    <property type="entry name" value="INNER NUCLEAR MEMBRANE PROTEIN HEH2-RELATED"/>
    <property type="match status" value="1"/>
</dbReference>
<protein>
    <submittedName>
        <fullName evidence="7">E3 ubiquitin-protein ligase</fullName>
    </submittedName>
</protein>
<dbReference type="GO" id="GO:0003682">
    <property type="term" value="F:chromatin binding"/>
    <property type="evidence" value="ECO:0007669"/>
    <property type="project" value="InterPro"/>
</dbReference>
<dbReference type="EMBL" id="LNFP01000397">
    <property type="protein sequence ID" value="KUF93305.1"/>
    <property type="molecule type" value="Genomic_DNA"/>
</dbReference>
<comment type="subcellular location">
    <subcellularLocation>
        <location evidence="1">Nucleus inner membrane</location>
    </subcellularLocation>
</comment>
<evidence type="ECO:0000256" key="6">
    <source>
        <dbReference type="SAM" id="Phobius"/>
    </source>
</evidence>
<evidence type="ECO:0000256" key="1">
    <source>
        <dbReference type="ARBA" id="ARBA00004540"/>
    </source>
</evidence>
<evidence type="ECO:0000313" key="8">
    <source>
        <dbReference type="Proteomes" id="UP000054636"/>
    </source>
</evidence>
<comment type="caution">
    <text evidence="7">The sequence shown here is derived from an EMBL/GenBank/DDBJ whole genome shotgun (WGS) entry which is preliminary data.</text>
</comment>
<proteinExistence type="predicted"/>
<evidence type="ECO:0000256" key="5">
    <source>
        <dbReference type="ARBA" id="ARBA00023242"/>
    </source>
</evidence>
<dbReference type="InterPro" id="IPR041885">
    <property type="entry name" value="MAN1_winged_helix_dom"/>
</dbReference>
<sequence length="191" mass="22318">MLPREYVFNRALDMALRDLKDIVVTEDQRQLIVGGSVVPWSCRAKLQLYSHFKLIALAVALGTALVFSYRHFLLYRTERQLVDRFVKEVRFFLLDRTRKRDRFYPSDHLRDDLFEKQSLQNRAWLCKSVWPKVVAVVNDESRIRTREIKYVSKCRVVTGLHVLILTLIVHIQSARSRSGRVGVGFVIVTNA</sequence>
<reference evidence="7 8" key="1">
    <citation type="submission" date="2015-11" db="EMBL/GenBank/DDBJ databases">
        <title>Genomes and virulence difference between two physiological races of Phytophthora nicotianae.</title>
        <authorList>
            <person name="Liu H."/>
            <person name="Ma X."/>
            <person name="Yu H."/>
            <person name="Fang D."/>
            <person name="Li Y."/>
            <person name="Wang X."/>
            <person name="Wang W."/>
            <person name="Dong Y."/>
            <person name="Xiao B."/>
        </authorList>
    </citation>
    <scope>NUCLEOTIDE SEQUENCE [LARGE SCALE GENOMIC DNA]</scope>
    <source>
        <strain evidence="8">race 1</strain>
    </source>
</reference>
<organism evidence="7 8">
    <name type="scientific">Phytophthora nicotianae</name>
    <name type="common">Potato buckeye rot agent</name>
    <name type="synonym">Phytophthora parasitica</name>
    <dbReference type="NCBI Taxonomy" id="4792"/>
    <lineage>
        <taxon>Eukaryota</taxon>
        <taxon>Sar</taxon>
        <taxon>Stramenopiles</taxon>
        <taxon>Oomycota</taxon>
        <taxon>Peronosporomycetes</taxon>
        <taxon>Peronosporales</taxon>
        <taxon>Peronosporaceae</taxon>
        <taxon>Phytophthora</taxon>
    </lineage>
</organism>
<keyword evidence="2 6" id="KW-0812">Transmembrane</keyword>
<dbReference type="GO" id="GO:0034399">
    <property type="term" value="C:nuclear periphery"/>
    <property type="evidence" value="ECO:0007669"/>
    <property type="project" value="TreeGrafter"/>
</dbReference>
<evidence type="ECO:0000313" key="7">
    <source>
        <dbReference type="EMBL" id="KUF93305.1"/>
    </source>
</evidence>
<dbReference type="PANTHER" id="PTHR47808:SF2">
    <property type="entry name" value="LEM DOMAIN-CONTAINING PROTEIN 2"/>
    <property type="match status" value="1"/>
</dbReference>
<dbReference type="GO" id="GO:0071763">
    <property type="term" value="P:nuclear membrane organization"/>
    <property type="evidence" value="ECO:0007669"/>
    <property type="project" value="TreeGrafter"/>
</dbReference>
<feature type="transmembrane region" description="Helical" evidence="6">
    <location>
        <begin position="48"/>
        <end position="69"/>
    </location>
</feature>
<accession>A0A0W8DA99</accession>
<evidence type="ECO:0000256" key="2">
    <source>
        <dbReference type="ARBA" id="ARBA00022692"/>
    </source>
</evidence>
<name>A0A0W8DA99_PHYNI</name>
<evidence type="ECO:0000256" key="3">
    <source>
        <dbReference type="ARBA" id="ARBA00022989"/>
    </source>
</evidence>
<dbReference type="GO" id="GO:0005783">
    <property type="term" value="C:endoplasmic reticulum"/>
    <property type="evidence" value="ECO:0007669"/>
    <property type="project" value="TreeGrafter"/>
</dbReference>
<keyword evidence="3 6" id="KW-1133">Transmembrane helix</keyword>
<evidence type="ECO:0000256" key="4">
    <source>
        <dbReference type="ARBA" id="ARBA00023136"/>
    </source>
</evidence>
<dbReference type="AlphaFoldDB" id="A0A0W8DA99"/>